<dbReference type="AlphaFoldDB" id="A0A3D9FSV3"/>
<organism evidence="2 3">
    <name type="scientific">Flavobacterium cutihirudinis</name>
    <dbReference type="NCBI Taxonomy" id="1265740"/>
    <lineage>
        <taxon>Bacteria</taxon>
        <taxon>Pseudomonadati</taxon>
        <taxon>Bacteroidota</taxon>
        <taxon>Flavobacteriia</taxon>
        <taxon>Flavobacteriales</taxon>
        <taxon>Flavobacteriaceae</taxon>
        <taxon>Flavobacterium</taxon>
    </lineage>
</organism>
<dbReference type="EMBL" id="QRDQ01000009">
    <property type="protein sequence ID" value="RED23713.1"/>
    <property type="molecule type" value="Genomic_DNA"/>
</dbReference>
<gene>
    <name evidence="2" type="ORF">BD847_2777</name>
</gene>
<evidence type="ECO:0000313" key="2">
    <source>
        <dbReference type="EMBL" id="RED23713.1"/>
    </source>
</evidence>
<dbReference type="RefSeq" id="WP_167443863.1">
    <property type="nucleotide sequence ID" value="NZ_QRDQ01000009.1"/>
</dbReference>
<keyword evidence="1" id="KW-1133">Transmembrane helix</keyword>
<protein>
    <submittedName>
        <fullName evidence="2">Uncharacterized protein</fullName>
    </submittedName>
</protein>
<dbReference type="Proteomes" id="UP000257004">
    <property type="component" value="Unassembled WGS sequence"/>
</dbReference>
<comment type="caution">
    <text evidence="2">The sequence shown here is derived from an EMBL/GenBank/DDBJ whole genome shotgun (WGS) entry which is preliminary data.</text>
</comment>
<evidence type="ECO:0000256" key="1">
    <source>
        <dbReference type="SAM" id="Phobius"/>
    </source>
</evidence>
<keyword evidence="1" id="KW-0812">Transmembrane</keyword>
<accession>A0A3D9FSV3</accession>
<reference evidence="2 3" key="1">
    <citation type="submission" date="2018-07" db="EMBL/GenBank/DDBJ databases">
        <title>Genomic Encyclopedia of Archaeal and Bacterial Type Strains, Phase II (KMG-II): from individual species to whole genera.</title>
        <authorList>
            <person name="Goeker M."/>
        </authorList>
    </citation>
    <scope>NUCLEOTIDE SEQUENCE [LARGE SCALE GENOMIC DNA]</scope>
    <source>
        <strain evidence="2 3">DSM 25795</strain>
    </source>
</reference>
<name>A0A3D9FSV3_9FLAO</name>
<sequence>MEINWYIFTGLLTAIVLLVTFLIRQNKKDRIKIEEELNYLKEIEEAEFNNDLHL</sequence>
<feature type="transmembrane region" description="Helical" evidence="1">
    <location>
        <begin position="6"/>
        <end position="23"/>
    </location>
</feature>
<keyword evidence="3" id="KW-1185">Reference proteome</keyword>
<evidence type="ECO:0000313" key="3">
    <source>
        <dbReference type="Proteomes" id="UP000257004"/>
    </source>
</evidence>
<proteinExistence type="predicted"/>
<keyword evidence="1" id="KW-0472">Membrane</keyword>